<organism evidence="1 2">
    <name type="scientific">Clostridium oceanicum</name>
    <dbReference type="NCBI Taxonomy" id="1543"/>
    <lineage>
        <taxon>Bacteria</taxon>
        <taxon>Bacillati</taxon>
        <taxon>Bacillota</taxon>
        <taxon>Clostridia</taxon>
        <taxon>Eubacteriales</taxon>
        <taxon>Clostridiaceae</taxon>
        <taxon>Clostridium</taxon>
    </lineage>
</organism>
<dbReference type="Proteomes" id="UP001501510">
    <property type="component" value="Unassembled WGS sequence"/>
</dbReference>
<gene>
    <name evidence="1" type="ORF">GCM10008906_09510</name>
</gene>
<comment type="caution">
    <text evidence="1">The sequence shown here is derived from an EMBL/GenBank/DDBJ whole genome shotgun (WGS) entry which is preliminary data.</text>
</comment>
<protein>
    <submittedName>
        <fullName evidence="1">Uncharacterized protein</fullName>
    </submittedName>
</protein>
<keyword evidence="2" id="KW-1185">Reference proteome</keyword>
<evidence type="ECO:0000313" key="2">
    <source>
        <dbReference type="Proteomes" id="UP001501510"/>
    </source>
</evidence>
<dbReference type="EMBL" id="BAAACG010000006">
    <property type="protein sequence ID" value="GAA0735609.1"/>
    <property type="molecule type" value="Genomic_DNA"/>
</dbReference>
<sequence length="128" mass="15080">MISVEKIINKLIFGTKSNKYKWFYLSDKGRSIVDICDNFVTYYDYQQNTLNTSDSFILNFNEGYLALCEDSYSNLLLIVIPSLDSKDIQCINNYLAPDFQQELLRLQNLIKKQFPNVEDFLNEFMDEN</sequence>
<evidence type="ECO:0000313" key="1">
    <source>
        <dbReference type="EMBL" id="GAA0735609.1"/>
    </source>
</evidence>
<accession>A0ABN1JC54</accession>
<name>A0ABN1JC54_9CLOT</name>
<proteinExistence type="predicted"/>
<reference evidence="1 2" key="1">
    <citation type="journal article" date="2019" name="Int. J. Syst. Evol. Microbiol.">
        <title>The Global Catalogue of Microorganisms (GCM) 10K type strain sequencing project: providing services to taxonomists for standard genome sequencing and annotation.</title>
        <authorList>
            <consortium name="The Broad Institute Genomics Platform"/>
            <consortium name="The Broad Institute Genome Sequencing Center for Infectious Disease"/>
            <person name="Wu L."/>
            <person name="Ma J."/>
        </authorList>
    </citation>
    <scope>NUCLEOTIDE SEQUENCE [LARGE SCALE GENOMIC DNA]</scope>
    <source>
        <strain evidence="1 2">JCM 1407</strain>
    </source>
</reference>
<dbReference type="RefSeq" id="WP_343759381.1">
    <property type="nucleotide sequence ID" value="NZ_BAAACG010000006.1"/>
</dbReference>